<keyword evidence="1" id="KW-0812">Transmembrane</keyword>
<proteinExistence type="predicted"/>
<evidence type="ECO:0000313" key="3">
    <source>
        <dbReference type="Proteomes" id="UP000078454"/>
    </source>
</evidence>
<dbReference type="Proteomes" id="UP000078454">
    <property type="component" value="Unassembled WGS sequence"/>
</dbReference>
<dbReference type="Pfam" id="PF09581">
    <property type="entry name" value="Spore_III_AF"/>
    <property type="match status" value="1"/>
</dbReference>
<gene>
    <name evidence="2" type="ORF">A8708_10350</name>
</gene>
<dbReference type="EMBL" id="LYPB01000043">
    <property type="protein sequence ID" value="OAS22953.1"/>
    <property type="molecule type" value="Genomic_DNA"/>
</dbReference>
<keyword evidence="1" id="KW-0472">Membrane</keyword>
<reference evidence="2 3" key="1">
    <citation type="submission" date="2016-05" db="EMBL/GenBank/DDBJ databases">
        <title>Paenibacillus sp. 1ZS3-15 nov., isolated from the rhizosphere soil.</title>
        <authorList>
            <person name="Zhang X.X."/>
            <person name="Zhang J."/>
        </authorList>
    </citation>
    <scope>NUCLEOTIDE SEQUENCE [LARGE SCALE GENOMIC DNA]</scope>
    <source>
        <strain evidence="2 3">1ZS3-15</strain>
    </source>
</reference>
<feature type="transmembrane region" description="Helical" evidence="1">
    <location>
        <begin position="6"/>
        <end position="25"/>
    </location>
</feature>
<dbReference type="AlphaFoldDB" id="A0A198AQ01"/>
<name>A0A198AQ01_9BACL</name>
<evidence type="ECO:0000313" key="2">
    <source>
        <dbReference type="EMBL" id="OAS22953.1"/>
    </source>
</evidence>
<dbReference type="OrthoDB" id="2375554at2"/>
<accession>A0A198AQ01</accession>
<feature type="transmembrane region" description="Helical" evidence="1">
    <location>
        <begin position="37"/>
        <end position="54"/>
    </location>
</feature>
<sequence length="248" mass="27917">MDWLAGWLKTVIMVIMLATFVDLLLPSNTMQRYVKTVLSLFILLTLLTPVLQLFQRDWNLDQLLSRAEKEQNEKVMLAGGYGGNQTQMKSLAAITKDANAIQEGERKKTQQIVQSQLAGLMKEDLQKQTEWSIQEVQVQVQVDNNGKPTITNVKVTLDDIEAKKQETVKSRSIAAMEPVKPVDPIKIGAAAVVQDRQTMAQGDLQSNLKSQPSEQEKDRLKRDIVKNWSVDPASIEIETVQSKGWMAR</sequence>
<organism evidence="2 3">
    <name type="scientific">Paenibacillus oryzisoli</name>
    <dbReference type="NCBI Taxonomy" id="1850517"/>
    <lineage>
        <taxon>Bacteria</taxon>
        <taxon>Bacillati</taxon>
        <taxon>Bacillota</taxon>
        <taxon>Bacilli</taxon>
        <taxon>Bacillales</taxon>
        <taxon>Paenibacillaceae</taxon>
        <taxon>Paenibacillus</taxon>
    </lineage>
</organism>
<keyword evidence="3" id="KW-1185">Reference proteome</keyword>
<evidence type="ECO:0000256" key="1">
    <source>
        <dbReference type="SAM" id="Phobius"/>
    </source>
</evidence>
<dbReference type="NCBIfam" id="TIGR02896">
    <property type="entry name" value="spore_III_AF"/>
    <property type="match status" value="1"/>
</dbReference>
<dbReference type="RefSeq" id="WP_068661998.1">
    <property type="nucleotide sequence ID" value="NZ_LYPB01000043.1"/>
</dbReference>
<comment type="caution">
    <text evidence="2">The sequence shown here is derived from an EMBL/GenBank/DDBJ whole genome shotgun (WGS) entry which is preliminary data.</text>
</comment>
<protein>
    <submittedName>
        <fullName evidence="2">Stage III sporulation protein AF</fullName>
    </submittedName>
</protein>
<keyword evidence="1" id="KW-1133">Transmembrane helix</keyword>
<dbReference type="STRING" id="1850517.A8708_10350"/>
<dbReference type="InterPro" id="IPR014245">
    <property type="entry name" value="Spore_III_AF"/>
</dbReference>